<dbReference type="Pfam" id="PF00001">
    <property type="entry name" value="7tm_1"/>
    <property type="match status" value="1"/>
</dbReference>
<dbReference type="Gene3D" id="1.20.1070.10">
    <property type="entry name" value="Rhodopsin 7-helix transmembrane proteins"/>
    <property type="match status" value="1"/>
</dbReference>
<evidence type="ECO:0000256" key="4">
    <source>
        <dbReference type="ARBA" id="ARBA00023040"/>
    </source>
</evidence>
<organism evidence="10 11">
    <name type="scientific">Elysia marginata</name>
    <dbReference type="NCBI Taxonomy" id="1093978"/>
    <lineage>
        <taxon>Eukaryota</taxon>
        <taxon>Metazoa</taxon>
        <taxon>Spiralia</taxon>
        <taxon>Lophotrochozoa</taxon>
        <taxon>Mollusca</taxon>
        <taxon>Gastropoda</taxon>
        <taxon>Heterobranchia</taxon>
        <taxon>Euthyneura</taxon>
        <taxon>Panpulmonata</taxon>
        <taxon>Sacoglossa</taxon>
        <taxon>Placobranchoidea</taxon>
        <taxon>Plakobranchidae</taxon>
        <taxon>Elysia</taxon>
    </lineage>
</organism>
<dbReference type="PANTHER" id="PTHR24243:SF230">
    <property type="entry name" value="G-PROTEIN COUPLED RECEPTORS FAMILY 1 PROFILE DOMAIN-CONTAINING PROTEIN"/>
    <property type="match status" value="1"/>
</dbReference>
<keyword evidence="3 8" id="KW-1133">Transmembrane helix</keyword>
<feature type="transmembrane region" description="Helical" evidence="8">
    <location>
        <begin position="250"/>
        <end position="273"/>
    </location>
</feature>
<dbReference type="GO" id="GO:0004930">
    <property type="term" value="F:G protein-coupled receptor activity"/>
    <property type="evidence" value="ECO:0007669"/>
    <property type="project" value="UniProtKB-KW"/>
</dbReference>
<keyword evidence="4" id="KW-0297">G-protein coupled receptor</keyword>
<dbReference type="EMBL" id="BMAT01005653">
    <property type="protein sequence ID" value="GFR97825.1"/>
    <property type="molecule type" value="Genomic_DNA"/>
</dbReference>
<dbReference type="GO" id="GO:0005886">
    <property type="term" value="C:plasma membrane"/>
    <property type="evidence" value="ECO:0007669"/>
    <property type="project" value="TreeGrafter"/>
</dbReference>
<dbReference type="PROSITE" id="PS50262">
    <property type="entry name" value="G_PROTEIN_RECEP_F1_2"/>
    <property type="match status" value="1"/>
</dbReference>
<keyword evidence="7" id="KW-0807">Transducer</keyword>
<keyword evidence="11" id="KW-1185">Reference proteome</keyword>
<name>A0AAV4HK94_9GAST</name>
<dbReference type="InterPro" id="IPR000276">
    <property type="entry name" value="GPCR_Rhodpsn"/>
</dbReference>
<proteinExistence type="predicted"/>
<dbReference type="PRINTS" id="PR00237">
    <property type="entry name" value="GPCRRHODOPSN"/>
</dbReference>
<evidence type="ECO:0000256" key="2">
    <source>
        <dbReference type="ARBA" id="ARBA00022692"/>
    </source>
</evidence>
<feature type="transmembrane region" description="Helical" evidence="8">
    <location>
        <begin position="135"/>
        <end position="154"/>
    </location>
</feature>
<dbReference type="CDD" id="cd14978">
    <property type="entry name" value="7tmA_FMRFamide_R-like"/>
    <property type="match status" value="1"/>
</dbReference>
<feature type="transmembrane region" description="Helical" evidence="8">
    <location>
        <begin position="101"/>
        <end position="123"/>
    </location>
</feature>
<dbReference type="PANTHER" id="PTHR24243">
    <property type="entry name" value="G-PROTEIN COUPLED RECEPTOR"/>
    <property type="match status" value="1"/>
</dbReference>
<feature type="transmembrane region" description="Helical" evidence="8">
    <location>
        <begin position="346"/>
        <end position="369"/>
    </location>
</feature>
<evidence type="ECO:0000256" key="1">
    <source>
        <dbReference type="ARBA" id="ARBA00004141"/>
    </source>
</evidence>
<keyword evidence="5 8" id="KW-0472">Membrane</keyword>
<evidence type="ECO:0000313" key="11">
    <source>
        <dbReference type="Proteomes" id="UP000762676"/>
    </source>
</evidence>
<feature type="transmembrane region" description="Helical" evidence="8">
    <location>
        <begin position="212"/>
        <end position="230"/>
    </location>
</feature>
<comment type="subcellular location">
    <subcellularLocation>
        <location evidence="1">Membrane</location>
        <topology evidence="1">Multi-pass membrane protein</topology>
    </subcellularLocation>
</comment>
<evidence type="ECO:0000256" key="8">
    <source>
        <dbReference type="SAM" id="Phobius"/>
    </source>
</evidence>
<evidence type="ECO:0000256" key="3">
    <source>
        <dbReference type="ARBA" id="ARBA00022989"/>
    </source>
</evidence>
<evidence type="ECO:0000256" key="5">
    <source>
        <dbReference type="ARBA" id="ARBA00023136"/>
    </source>
</evidence>
<protein>
    <submittedName>
        <fullName evidence="10">FMRFamide receptor-like</fullName>
    </submittedName>
</protein>
<keyword evidence="6 10" id="KW-0675">Receptor</keyword>
<dbReference type="SUPFAM" id="SSF81321">
    <property type="entry name" value="Family A G protein-coupled receptor-like"/>
    <property type="match status" value="1"/>
</dbReference>
<sequence length="397" mass="45752">MKLMNSSLFEIVDEDDPIREFTDPIREFTDPIREFTDPIREFTSENDTKIIDVIFNKTFFSVENVSEYVEFCSSVYYDGSCPPPSDADIRRIKTLCAATSIQVSTVFSIALAFGLPGSVFTLVTASSLKFRSPTNLYLSSLAVSDFLALFLASLTSYKATDNSSFTDTTVIVLYVNRIFQALSHWILALICIERFISVQLPMHKARLYRDRVVFFSIFVAFWISSIPFPVSYVSTFHYYNQNKFVERAQTILYTLVYIIIPGALIVIFTFLTARQLKRRTKNRMSMTSGRSLSDRSVAMETQLTRMMFLTVACFVVFTLPWAVIHIYDRFKLYNSDMRFCAVGETIYMFVFFALWACSFLNHSINFYVYCACANGFRDQFCHVIRCNKKELNNGLNN</sequence>
<dbReference type="InterPro" id="IPR017452">
    <property type="entry name" value="GPCR_Rhodpsn_7TM"/>
</dbReference>
<dbReference type="AlphaFoldDB" id="A0AAV4HK94"/>
<feature type="transmembrane region" description="Helical" evidence="8">
    <location>
        <begin position="306"/>
        <end position="326"/>
    </location>
</feature>
<comment type="caution">
    <text evidence="10">The sequence shown here is derived from an EMBL/GenBank/DDBJ whole genome shotgun (WGS) entry which is preliminary data.</text>
</comment>
<feature type="transmembrane region" description="Helical" evidence="8">
    <location>
        <begin position="174"/>
        <end position="192"/>
    </location>
</feature>
<accession>A0AAV4HK94</accession>
<feature type="domain" description="G-protein coupled receptors family 1 profile" evidence="9">
    <location>
        <begin position="117"/>
        <end position="369"/>
    </location>
</feature>
<evidence type="ECO:0000313" key="10">
    <source>
        <dbReference type="EMBL" id="GFR97825.1"/>
    </source>
</evidence>
<dbReference type="Proteomes" id="UP000762676">
    <property type="component" value="Unassembled WGS sequence"/>
</dbReference>
<reference evidence="10 11" key="1">
    <citation type="journal article" date="2021" name="Elife">
        <title>Chloroplast acquisition without the gene transfer in kleptoplastic sea slugs, Plakobranchus ocellatus.</title>
        <authorList>
            <person name="Maeda T."/>
            <person name="Takahashi S."/>
            <person name="Yoshida T."/>
            <person name="Shimamura S."/>
            <person name="Takaki Y."/>
            <person name="Nagai Y."/>
            <person name="Toyoda A."/>
            <person name="Suzuki Y."/>
            <person name="Arimoto A."/>
            <person name="Ishii H."/>
            <person name="Satoh N."/>
            <person name="Nishiyama T."/>
            <person name="Hasebe M."/>
            <person name="Maruyama T."/>
            <person name="Minagawa J."/>
            <person name="Obokata J."/>
            <person name="Shigenobu S."/>
        </authorList>
    </citation>
    <scope>NUCLEOTIDE SEQUENCE [LARGE SCALE GENOMIC DNA]</scope>
</reference>
<gene>
    <name evidence="10" type="ORF">ElyMa_002755000</name>
</gene>
<evidence type="ECO:0000256" key="7">
    <source>
        <dbReference type="ARBA" id="ARBA00023224"/>
    </source>
</evidence>
<evidence type="ECO:0000259" key="9">
    <source>
        <dbReference type="PROSITE" id="PS50262"/>
    </source>
</evidence>
<evidence type="ECO:0000256" key="6">
    <source>
        <dbReference type="ARBA" id="ARBA00023170"/>
    </source>
</evidence>
<keyword evidence="2 8" id="KW-0812">Transmembrane</keyword>